<keyword evidence="2" id="KW-0732">Signal</keyword>
<name>A0A1X0QC86_9MICR</name>
<accession>A0A1X0QC86</accession>
<protein>
    <submittedName>
        <fullName evidence="3">Uncharacterized protein</fullName>
    </submittedName>
</protein>
<feature type="chain" id="PRO_5012191084" evidence="2">
    <location>
        <begin position="17"/>
        <end position="160"/>
    </location>
</feature>
<evidence type="ECO:0000256" key="2">
    <source>
        <dbReference type="SAM" id="SignalP"/>
    </source>
</evidence>
<gene>
    <name evidence="3" type="ORF">HERIO_727</name>
</gene>
<dbReference type="VEuPathDB" id="MicrosporidiaDB:HERIO_727"/>
<evidence type="ECO:0000313" key="3">
    <source>
        <dbReference type="EMBL" id="ORD97401.1"/>
    </source>
</evidence>
<feature type="transmembrane region" description="Helical" evidence="1">
    <location>
        <begin position="121"/>
        <end position="139"/>
    </location>
</feature>
<sequence>MKSILLIFAFIKSISSLTIHYSQKPCLSYFSVDNVTGVVIPKYSFNFINPLNNTLVHNYENKYYLIYSKYNSIDFEHIKSIGRIFEYPYDIERGIKIMIIDNGNYHSLRDICSYINFSAQFSNITISGVMLTILLKFLFYRKETNFFIFCLSCKKFLFNQ</sequence>
<dbReference type="AlphaFoldDB" id="A0A1X0QC86"/>
<keyword evidence="1" id="KW-0472">Membrane</keyword>
<keyword evidence="1" id="KW-1133">Transmembrane helix</keyword>
<keyword evidence="1" id="KW-0812">Transmembrane</keyword>
<reference evidence="3 4" key="1">
    <citation type="journal article" date="2017" name="Environ. Microbiol.">
        <title>Decay of the glycolytic pathway and adaptation to intranuclear parasitism within Enterocytozoonidae microsporidia.</title>
        <authorList>
            <person name="Wiredu Boakye D."/>
            <person name="Jaroenlak P."/>
            <person name="Prachumwat A."/>
            <person name="Williams T.A."/>
            <person name="Bateman K.S."/>
            <person name="Itsathitphaisarn O."/>
            <person name="Sritunyalucksana K."/>
            <person name="Paszkiewicz K.H."/>
            <person name="Moore K.A."/>
            <person name="Stentiford G.D."/>
            <person name="Williams B.A."/>
        </authorList>
    </citation>
    <scope>NUCLEOTIDE SEQUENCE [LARGE SCALE GENOMIC DNA]</scope>
    <source>
        <strain evidence="3 4">GB1</strain>
    </source>
</reference>
<proteinExistence type="predicted"/>
<evidence type="ECO:0000313" key="4">
    <source>
        <dbReference type="Proteomes" id="UP000192356"/>
    </source>
</evidence>
<dbReference type="EMBL" id="LVKB01000024">
    <property type="protein sequence ID" value="ORD97401.1"/>
    <property type="molecule type" value="Genomic_DNA"/>
</dbReference>
<feature type="signal peptide" evidence="2">
    <location>
        <begin position="1"/>
        <end position="16"/>
    </location>
</feature>
<keyword evidence="4" id="KW-1185">Reference proteome</keyword>
<dbReference type="Proteomes" id="UP000192356">
    <property type="component" value="Unassembled WGS sequence"/>
</dbReference>
<organism evidence="3 4">
    <name type="scientific">Hepatospora eriocheir</name>
    <dbReference type="NCBI Taxonomy" id="1081669"/>
    <lineage>
        <taxon>Eukaryota</taxon>
        <taxon>Fungi</taxon>
        <taxon>Fungi incertae sedis</taxon>
        <taxon>Microsporidia</taxon>
        <taxon>Hepatosporidae</taxon>
        <taxon>Hepatospora</taxon>
    </lineage>
</organism>
<evidence type="ECO:0000256" key="1">
    <source>
        <dbReference type="SAM" id="Phobius"/>
    </source>
</evidence>
<comment type="caution">
    <text evidence="3">The sequence shown here is derived from an EMBL/GenBank/DDBJ whole genome shotgun (WGS) entry which is preliminary data.</text>
</comment>